<dbReference type="InterPro" id="IPR010828">
    <property type="entry name" value="Atf2/Sli1-like"/>
</dbReference>
<dbReference type="AlphaFoldDB" id="A0AAW0GL39"/>
<organism evidence="1 2">
    <name type="scientific">Cerrena zonata</name>
    <dbReference type="NCBI Taxonomy" id="2478898"/>
    <lineage>
        <taxon>Eukaryota</taxon>
        <taxon>Fungi</taxon>
        <taxon>Dikarya</taxon>
        <taxon>Basidiomycota</taxon>
        <taxon>Agaricomycotina</taxon>
        <taxon>Agaricomycetes</taxon>
        <taxon>Polyporales</taxon>
        <taxon>Cerrenaceae</taxon>
        <taxon>Cerrena</taxon>
    </lineage>
</organism>
<dbReference type="InterPro" id="IPR052058">
    <property type="entry name" value="Alcohol_O-acetyltransferase"/>
</dbReference>
<name>A0AAW0GL39_9APHY</name>
<reference evidence="1 2" key="1">
    <citation type="submission" date="2022-09" db="EMBL/GenBank/DDBJ databases">
        <authorList>
            <person name="Palmer J.M."/>
        </authorList>
    </citation>
    <scope>NUCLEOTIDE SEQUENCE [LARGE SCALE GENOMIC DNA]</scope>
    <source>
        <strain evidence="1 2">DSM 7382</strain>
    </source>
</reference>
<dbReference type="InterPro" id="IPR023213">
    <property type="entry name" value="CAT-like_dom_sf"/>
</dbReference>
<keyword evidence="2" id="KW-1185">Reference proteome</keyword>
<proteinExistence type="predicted"/>
<dbReference type="Proteomes" id="UP001385951">
    <property type="component" value="Unassembled WGS sequence"/>
</dbReference>
<dbReference type="Pfam" id="PF07247">
    <property type="entry name" value="AATase"/>
    <property type="match status" value="1"/>
</dbReference>
<evidence type="ECO:0000313" key="1">
    <source>
        <dbReference type="EMBL" id="KAK7692519.1"/>
    </source>
</evidence>
<gene>
    <name evidence="1" type="ORF">QCA50_004148</name>
</gene>
<evidence type="ECO:0008006" key="3">
    <source>
        <dbReference type="Google" id="ProtNLM"/>
    </source>
</evidence>
<comment type="caution">
    <text evidence="1">The sequence shown here is derived from an EMBL/GenBank/DDBJ whole genome shotgun (WGS) entry which is preliminary data.</text>
</comment>
<sequence>MATSTNAPEFEFLPGRKAGLIEKFHIIRSHLHTDTGVIVAARYVGPITLDKRALYPALTSMLKCRRALSTQVQAAETKQPRYVSLKTVDLSQIVTFRDAEEKELYQIAEFQFKEHLSFLKETPLWRLIVLPDNTVIFHYDHSMGDGQSGLAFHRLLLTALNATSPSQDDPSPLVAIPEDLQLQPKVEEMTNTSVSFPTALKELFEVLVPPSLRKIGSSWTGKDVSKEPSTYTNMRIWNIPTKDAESLLKICRAHQCTLTSFVYTVGIVILGALLRDCPKKYKFLATDIAVSFRRYTKVPPDAFCDHVSTIHFFPRIARCSDELANDYDALAKQFPWDDAAKNAATLQKKVPKARELVGALRLLFGQYQAYFQGFMGKKREGSFQLSNLGRFPSDPSDPKDSWHIEDMFFGLCDSWLGPAIKLGVVGSQNGSVGLCFCWGTDAVEEGFAQSFVDGFKKLVEAVLHDAEAH</sequence>
<dbReference type="GO" id="GO:0008080">
    <property type="term" value="F:N-acetyltransferase activity"/>
    <property type="evidence" value="ECO:0007669"/>
    <property type="project" value="TreeGrafter"/>
</dbReference>
<dbReference type="PANTHER" id="PTHR28037:SF1">
    <property type="entry name" value="ALCOHOL O-ACETYLTRANSFERASE 1-RELATED"/>
    <property type="match status" value="1"/>
</dbReference>
<dbReference type="Gene3D" id="3.30.559.10">
    <property type="entry name" value="Chloramphenicol acetyltransferase-like domain"/>
    <property type="match status" value="1"/>
</dbReference>
<protein>
    <recommendedName>
        <fullName evidence="3">Alcohol acetyltransferase</fullName>
    </recommendedName>
</protein>
<evidence type="ECO:0000313" key="2">
    <source>
        <dbReference type="Proteomes" id="UP001385951"/>
    </source>
</evidence>
<dbReference type="PANTHER" id="PTHR28037">
    <property type="entry name" value="ALCOHOL O-ACETYLTRANSFERASE 1-RELATED"/>
    <property type="match status" value="1"/>
</dbReference>
<accession>A0AAW0GL39</accession>
<dbReference type="EMBL" id="JASBNA010000004">
    <property type="protein sequence ID" value="KAK7692519.1"/>
    <property type="molecule type" value="Genomic_DNA"/>
</dbReference>